<feature type="domain" description="NAD(P)-binding" evidence="2">
    <location>
        <begin position="14"/>
        <end position="240"/>
    </location>
</feature>
<dbReference type="Proteomes" id="UP000824998">
    <property type="component" value="Unassembled WGS sequence"/>
</dbReference>
<dbReference type="InterPro" id="IPR036291">
    <property type="entry name" value="NAD(P)-bd_dom_sf"/>
</dbReference>
<dbReference type="InterPro" id="IPR051606">
    <property type="entry name" value="Polyketide_Oxido-like"/>
</dbReference>
<organism evidence="3 4">
    <name type="scientific">Amylocarpus encephaloides</name>
    <dbReference type="NCBI Taxonomy" id="45428"/>
    <lineage>
        <taxon>Eukaryota</taxon>
        <taxon>Fungi</taxon>
        <taxon>Dikarya</taxon>
        <taxon>Ascomycota</taxon>
        <taxon>Pezizomycotina</taxon>
        <taxon>Leotiomycetes</taxon>
        <taxon>Helotiales</taxon>
        <taxon>Helotiales incertae sedis</taxon>
        <taxon>Amylocarpus</taxon>
    </lineage>
</organism>
<comment type="caution">
    <text evidence="3">The sequence shown here is derived from an EMBL/GenBank/DDBJ whole genome shotgun (WGS) entry which is preliminary data.</text>
</comment>
<reference evidence="3" key="1">
    <citation type="journal article" date="2021" name="IMA Fungus">
        <title>Genomic characterization of three marine fungi, including Emericellopsis atlantica sp. nov. with signatures of a generalist lifestyle and marine biomass degradation.</title>
        <authorList>
            <person name="Hagestad O.C."/>
            <person name="Hou L."/>
            <person name="Andersen J.H."/>
            <person name="Hansen E.H."/>
            <person name="Altermark B."/>
            <person name="Li C."/>
            <person name="Kuhnert E."/>
            <person name="Cox R.J."/>
            <person name="Crous P.W."/>
            <person name="Spatafora J.W."/>
            <person name="Lail K."/>
            <person name="Amirebrahimi M."/>
            <person name="Lipzen A."/>
            <person name="Pangilinan J."/>
            <person name="Andreopoulos W."/>
            <person name="Hayes R.D."/>
            <person name="Ng V."/>
            <person name="Grigoriev I.V."/>
            <person name="Jackson S.A."/>
            <person name="Sutton T.D.S."/>
            <person name="Dobson A.D.W."/>
            <person name="Rama T."/>
        </authorList>
    </citation>
    <scope>NUCLEOTIDE SEQUENCE</scope>
    <source>
        <strain evidence="3">TRa018bII</strain>
    </source>
</reference>
<dbReference type="PANTHER" id="PTHR43355:SF2">
    <property type="entry name" value="FLAVIN REDUCTASE (NADPH)"/>
    <property type="match status" value="1"/>
</dbReference>
<protein>
    <recommendedName>
        <fullName evidence="2">NAD(P)-binding domain-containing protein</fullName>
    </recommendedName>
</protein>
<dbReference type="GO" id="GO:0042602">
    <property type="term" value="F:riboflavin reductase (NADPH) activity"/>
    <property type="evidence" value="ECO:0007669"/>
    <property type="project" value="TreeGrafter"/>
</dbReference>
<gene>
    <name evidence="3" type="ORF">BJ875DRAFT_481338</name>
</gene>
<dbReference type="PANTHER" id="PTHR43355">
    <property type="entry name" value="FLAVIN REDUCTASE (NADPH)"/>
    <property type="match status" value="1"/>
</dbReference>
<evidence type="ECO:0000259" key="2">
    <source>
        <dbReference type="Pfam" id="PF13460"/>
    </source>
</evidence>
<evidence type="ECO:0000313" key="3">
    <source>
        <dbReference type="EMBL" id="KAG9237411.1"/>
    </source>
</evidence>
<name>A0A9P7YPM4_9HELO</name>
<evidence type="ECO:0000256" key="1">
    <source>
        <dbReference type="ARBA" id="ARBA00038376"/>
    </source>
</evidence>
<dbReference type="AlphaFoldDB" id="A0A9P7YPM4"/>
<evidence type="ECO:0000313" key="4">
    <source>
        <dbReference type="Proteomes" id="UP000824998"/>
    </source>
</evidence>
<proteinExistence type="inferred from homology"/>
<dbReference type="EMBL" id="MU251387">
    <property type="protein sequence ID" value="KAG9237411.1"/>
    <property type="molecule type" value="Genomic_DNA"/>
</dbReference>
<dbReference type="GO" id="GO:0004074">
    <property type="term" value="F:biliverdin reductase [NAD(P)H] activity"/>
    <property type="evidence" value="ECO:0007669"/>
    <property type="project" value="TreeGrafter"/>
</dbReference>
<dbReference type="Gene3D" id="3.40.50.720">
    <property type="entry name" value="NAD(P)-binding Rossmann-like Domain"/>
    <property type="match status" value="1"/>
</dbReference>
<dbReference type="InterPro" id="IPR016040">
    <property type="entry name" value="NAD(P)-bd_dom"/>
</dbReference>
<dbReference type="SUPFAM" id="SSF51735">
    <property type="entry name" value="NAD(P)-binding Rossmann-fold domains"/>
    <property type="match status" value="1"/>
</dbReference>
<comment type="similarity">
    <text evidence="1">Belongs to the avfA family.</text>
</comment>
<dbReference type="Pfam" id="PF13460">
    <property type="entry name" value="NAD_binding_10"/>
    <property type="match status" value="1"/>
</dbReference>
<sequence>MSFQTLPRTVAMFGSTGGTGIAALKHALANGSHVNALVRTPAKLSDLLAEYPNTLHLTQADMSSLPDIKRTLIDPLTKNAVPFIISSLGMNAVQSGIKLKFEGSHTLCYDGALAIVNALQELQNEGLVPFQPRIVLLSTTGISKMGRDVPVVMLPMYNWMLQIPHEDKEKMESLMIYGAGRDRRWVMIRPSFLVENPAKGLAAIRSSCEVPGLSKKEQEPVAMGYAISKEDVGQWIVERLVKEDGVKFDNKMVSLT</sequence>
<dbReference type="OrthoDB" id="63935at2759"/>
<keyword evidence="4" id="KW-1185">Reference proteome</keyword>
<accession>A0A9P7YPM4</accession>